<dbReference type="Proteomes" id="UP001066276">
    <property type="component" value="Chromosome 10"/>
</dbReference>
<sequence>MGGVGSGWPAGWVAWALRLSSACRLTLVAGWLSGVGSVARFCMQPNPCGLLDGWRGLWVACWLGGLGSAAQFCVPLDPCGWLAGWLAGWLSGVGSVAQFCMQPNPCGLLDGWRGLCGWPAGWVAWTLRLGSSCSSTLVAGWLGSLGSAARFFVQLDPCGWLVVWRGFCGPVCMRPDPWGLLDGWRGLCGWPAGWVAWALRLSSACRLTLVAGWLVGWHGLYAQFCMHPNPCGLLDRWRGLCGWPAGWVAWTLRLGSSCTLTLVAR</sequence>
<accession>A0AAV7MGC3</accession>
<gene>
    <name evidence="1" type="ORF">NDU88_007228</name>
</gene>
<dbReference type="EMBL" id="JANPWB010000014">
    <property type="protein sequence ID" value="KAJ1102174.1"/>
    <property type="molecule type" value="Genomic_DNA"/>
</dbReference>
<proteinExistence type="predicted"/>
<keyword evidence="2" id="KW-1185">Reference proteome</keyword>
<protein>
    <submittedName>
        <fullName evidence="1">Uncharacterized protein</fullName>
    </submittedName>
</protein>
<dbReference type="AlphaFoldDB" id="A0AAV7MGC3"/>
<evidence type="ECO:0000313" key="2">
    <source>
        <dbReference type="Proteomes" id="UP001066276"/>
    </source>
</evidence>
<comment type="caution">
    <text evidence="1">The sequence shown here is derived from an EMBL/GenBank/DDBJ whole genome shotgun (WGS) entry which is preliminary data.</text>
</comment>
<evidence type="ECO:0000313" key="1">
    <source>
        <dbReference type="EMBL" id="KAJ1102174.1"/>
    </source>
</evidence>
<reference evidence="1" key="1">
    <citation type="journal article" date="2022" name="bioRxiv">
        <title>Sequencing and chromosome-scale assembly of the giantPleurodeles waltlgenome.</title>
        <authorList>
            <person name="Brown T."/>
            <person name="Elewa A."/>
            <person name="Iarovenko S."/>
            <person name="Subramanian E."/>
            <person name="Araus A.J."/>
            <person name="Petzold A."/>
            <person name="Susuki M."/>
            <person name="Suzuki K.-i.T."/>
            <person name="Hayashi T."/>
            <person name="Toyoda A."/>
            <person name="Oliveira C."/>
            <person name="Osipova E."/>
            <person name="Leigh N.D."/>
            <person name="Simon A."/>
            <person name="Yun M.H."/>
        </authorList>
    </citation>
    <scope>NUCLEOTIDE SEQUENCE</scope>
    <source>
        <strain evidence="1">20211129_DDA</strain>
        <tissue evidence="1">Liver</tissue>
    </source>
</reference>
<name>A0AAV7MGC3_PLEWA</name>
<organism evidence="1 2">
    <name type="scientific">Pleurodeles waltl</name>
    <name type="common">Iberian ribbed newt</name>
    <dbReference type="NCBI Taxonomy" id="8319"/>
    <lineage>
        <taxon>Eukaryota</taxon>
        <taxon>Metazoa</taxon>
        <taxon>Chordata</taxon>
        <taxon>Craniata</taxon>
        <taxon>Vertebrata</taxon>
        <taxon>Euteleostomi</taxon>
        <taxon>Amphibia</taxon>
        <taxon>Batrachia</taxon>
        <taxon>Caudata</taxon>
        <taxon>Salamandroidea</taxon>
        <taxon>Salamandridae</taxon>
        <taxon>Pleurodelinae</taxon>
        <taxon>Pleurodeles</taxon>
    </lineage>
</organism>